<name>A0A158C1F6_9BURK</name>
<accession>A0A158C1F6</accession>
<dbReference type="AlphaFoldDB" id="A0A158C1F6"/>
<gene>
    <name evidence="1" type="ORF">AWB80_04424</name>
</gene>
<dbReference type="Proteomes" id="UP000054911">
    <property type="component" value="Unassembled WGS sequence"/>
</dbReference>
<keyword evidence="2" id="KW-1185">Reference proteome</keyword>
<dbReference type="RefSeq" id="WP_061176817.1">
    <property type="nucleotide sequence ID" value="NZ_FCOE02000015.1"/>
</dbReference>
<dbReference type="EMBL" id="FCOE02000015">
    <property type="protein sequence ID" value="SAK76081.1"/>
    <property type="molecule type" value="Genomic_DNA"/>
</dbReference>
<protein>
    <submittedName>
        <fullName evidence="1">Uncharacterized protein</fullName>
    </submittedName>
</protein>
<organism evidence="1 2">
    <name type="scientific">Caballeronia pedi</name>
    <dbReference type="NCBI Taxonomy" id="1777141"/>
    <lineage>
        <taxon>Bacteria</taxon>
        <taxon>Pseudomonadati</taxon>
        <taxon>Pseudomonadota</taxon>
        <taxon>Betaproteobacteria</taxon>
        <taxon>Burkholderiales</taxon>
        <taxon>Burkholderiaceae</taxon>
        <taxon>Caballeronia</taxon>
    </lineage>
</organism>
<sequence>MKLKIENQGDTDVRVIVDRDTVNDSALEPGERSLESETERIVELRAFHEEQESRLASSETPTRSEIFFLSIFDKFRL</sequence>
<reference evidence="1" key="1">
    <citation type="submission" date="2016-01" db="EMBL/GenBank/DDBJ databases">
        <authorList>
            <person name="Peeters C."/>
        </authorList>
    </citation>
    <scope>NUCLEOTIDE SEQUENCE [LARGE SCALE GENOMIC DNA]</scope>
    <source>
        <strain evidence="1">LMG 29323</strain>
    </source>
</reference>
<evidence type="ECO:0000313" key="1">
    <source>
        <dbReference type="EMBL" id="SAK76081.1"/>
    </source>
</evidence>
<proteinExistence type="predicted"/>
<comment type="caution">
    <text evidence="1">The sequence shown here is derived from an EMBL/GenBank/DDBJ whole genome shotgun (WGS) entry which is preliminary data.</text>
</comment>
<dbReference type="STRING" id="1777141.AWB80_04424"/>
<evidence type="ECO:0000313" key="2">
    <source>
        <dbReference type="Proteomes" id="UP000054911"/>
    </source>
</evidence>